<dbReference type="InterPro" id="IPR001563">
    <property type="entry name" value="Peptidase_S10"/>
</dbReference>
<evidence type="ECO:0000313" key="1">
    <source>
        <dbReference type="EMBL" id="MFC3051535.1"/>
    </source>
</evidence>
<dbReference type="Pfam" id="PF00450">
    <property type="entry name" value="Peptidase_S10"/>
    <property type="match status" value="1"/>
</dbReference>
<dbReference type="Gene3D" id="3.40.50.1820">
    <property type="entry name" value="alpha/beta hydrolase"/>
    <property type="match status" value="1"/>
</dbReference>
<sequence length="513" mass="56983">MKRERASHLYKSITGGICYLIFNFLINSNVAAHEPAPVLTHHQISIGKQKLKYSAEVGRLPIRDDATGEAHAYMFYTAYRLKTDSETPRPLLFLWGGGPGGWSLNMNFEFAGPVRSKTIYGPGGGELVPNEDTLLSVADLVFVDQIGTGYSRATKTEYIEEFQSTINDTRSFAEFIRLWRVRHRLEETRIFIGGISWGAPRAATVSYSLLEKGLPLAGAVLITGETSLNSRSKYISDIEFEALRVIGMSEVAFFHSKTDTKADHGLREIKRAAREWVYKIYIPALENISSLTLSEKQNIAAQLAGFTGISQEKINLQTLVILPSEFRKYLLDDGKVLYGSDTRRTERYKTTYVNAALNSIKSDLGYISDLNYRQIGERLIGYYTGEQPKSPMQFPWDYATSPVPKEEADRLIANAIARGAGPPTIGTPLSGTEEAIGLNPDLKVLVVIARFDGESTCESNLALQDKLPGTLSKAMTIKCYNAGHSPWRTPSVRKEVSDDVKKMLLEATGVIKK</sequence>
<evidence type="ECO:0000313" key="2">
    <source>
        <dbReference type="Proteomes" id="UP001595444"/>
    </source>
</evidence>
<proteinExistence type="predicted"/>
<dbReference type="SUPFAM" id="SSF53474">
    <property type="entry name" value="alpha/beta-Hydrolases"/>
    <property type="match status" value="1"/>
</dbReference>
<dbReference type="Proteomes" id="UP001595444">
    <property type="component" value="Unassembled WGS sequence"/>
</dbReference>
<dbReference type="EMBL" id="JBHRSL010000003">
    <property type="protein sequence ID" value="MFC3051535.1"/>
    <property type="molecule type" value="Genomic_DNA"/>
</dbReference>
<comment type="caution">
    <text evidence="1">The sequence shown here is derived from an EMBL/GenBank/DDBJ whole genome shotgun (WGS) entry which is preliminary data.</text>
</comment>
<organism evidence="1 2">
    <name type="scientific">Kordiimonas pumila</name>
    <dbReference type="NCBI Taxonomy" id="2161677"/>
    <lineage>
        <taxon>Bacteria</taxon>
        <taxon>Pseudomonadati</taxon>
        <taxon>Pseudomonadota</taxon>
        <taxon>Alphaproteobacteria</taxon>
        <taxon>Kordiimonadales</taxon>
        <taxon>Kordiimonadaceae</taxon>
        <taxon>Kordiimonas</taxon>
    </lineage>
</organism>
<keyword evidence="2" id="KW-1185">Reference proteome</keyword>
<evidence type="ECO:0008006" key="3">
    <source>
        <dbReference type="Google" id="ProtNLM"/>
    </source>
</evidence>
<accession>A0ABV7D3T5</accession>
<name>A0ABV7D3T5_9PROT</name>
<reference evidence="2" key="1">
    <citation type="journal article" date="2019" name="Int. J. Syst. Evol. Microbiol.">
        <title>The Global Catalogue of Microorganisms (GCM) 10K type strain sequencing project: providing services to taxonomists for standard genome sequencing and annotation.</title>
        <authorList>
            <consortium name="The Broad Institute Genomics Platform"/>
            <consortium name="The Broad Institute Genome Sequencing Center for Infectious Disease"/>
            <person name="Wu L."/>
            <person name="Ma J."/>
        </authorList>
    </citation>
    <scope>NUCLEOTIDE SEQUENCE [LARGE SCALE GENOMIC DNA]</scope>
    <source>
        <strain evidence="2">KCTC 62164</strain>
    </source>
</reference>
<gene>
    <name evidence="1" type="ORF">ACFOKA_06440</name>
</gene>
<protein>
    <recommendedName>
        <fullName evidence="3">AB hydrolase-1 domain-containing protein</fullName>
    </recommendedName>
</protein>
<dbReference type="InterPro" id="IPR029058">
    <property type="entry name" value="AB_hydrolase_fold"/>
</dbReference>
<dbReference type="RefSeq" id="WP_194214261.1">
    <property type="nucleotide sequence ID" value="NZ_CP061205.1"/>
</dbReference>